<dbReference type="Pfam" id="PF01554">
    <property type="entry name" value="MatE"/>
    <property type="match status" value="2"/>
</dbReference>
<reference evidence="11 12" key="2">
    <citation type="submission" date="2008-10" db="EMBL/GenBank/DDBJ databases">
        <title>Draft genome sequence of Clostridium hiranonis (DSM 13275).</title>
        <authorList>
            <person name="Sudarsanam P."/>
            <person name="Ley R."/>
            <person name="Guruge J."/>
            <person name="Turnbaugh P.J."/>
            <person name="Mahowald M."/>
            <person name="Liep D."/>
            <person name="Gordon J."/>
        </authorList>
    </citation>
    <scope>NUCLEOTIDE SEQUENCE [LARGE SCALE GENOMIC DNA]</scope>
    <source>
        <strain evidence="11 12">DSM 13275</strain>
    </source>
</reference>
<dbReference type="GO" id="GO:0046677">
    <property type="term" value="P:response to antibiotic"/>
    <property type="evidence" value="ECO:0007669"/>
    <property type="project" value="UniProtKB-KW"/>
</dbReference>
<dbReference type="PANTHER" id="PTHR43823:SF3">
    <property type="entry name" value="MULTIDRUG EXPORT PROTEIN MEPA"/>
    <property type="match status" value="1"/>
</dbReference>
<keyword evidence="4" id="KW-0813">Transport</keyword>
<protein>
    <recommendedName>
        <fullName evidence="3">Multidrug export protein MepA</fullName>
    </recommendedName>
</protein>
<evidence type="ECO:0000256" key="3">
    <source>
        <dbReference type="ARBA" id="ARBA00022106"/>
    </source>
</evidence>
<feature type="transmembrane region" description="Helical" evidence="10">
    <location>
        <begin position="311"/>
        <end position="332"/>
    </location>
</feature>
<reference evidence="11 12" key="1">
    <citation type="submission" date="2008-09" db="EMBL/GenBank/DDBJ databases">
        <authorList>
            <person name="Fulton L."/>
            <person name="Clifton S."/>
            <person name="Fulton B."/>
            <person name="Xu J."/>
            <person name="Minx P."/>
            <person name="Pepin K.H."/>
            <person name="Johnson M."/>
            <person name="Thiruvilangam P."/>
            <person name="Bhonagiri V."/>
            <person name="Nash W.E."/>
            <person name="Mardis E.R."/>
            <person name="Wilson R.K."/>
        </authorList>
    </citation>
    <scope>NUCLEOTIDE SEQUENCE [LARGE SCALE GENOMIC DNA]</scope>
    <source>
        <strain evidence="11 12">DSM 13275</strain>
    </source>
</reference>
<accession>B6FW89</accession>
<evidence type="ECO:0000256" key="10">
    <source>
        <dbReference type="SAM" id="Phobius"/>
    </source>
</evidence>
<dbReference type="RefSeq" id="WP_006439056.1">
    <property type="nucleotide sequence ID" value="NZ_DS995355.1"/>
</dbReference>
<evidence type="ECO:0000256" key="5">
    <source>
        <dbReference type="ARBA" id="ARBA00022475"/>
    </source>
</evidence>
<name>B6FW89_PEPHT</name>
<evidence type="ECO:0000256" key="8">
    <source>
        <dbReference type="ARBA" id="ARBA00023136"/>
    </source>
</evidence>
<feature type="transmembrane region" description="Helical" evidence="10">
    <location>
        <begin position="225"/>
        <end position="245"/>
    </location>
</feature>
<evidence type="ECO:0000256" key="6">
    <source>
        <dbReference type="ARBA" id="ARBA00022692"/>
    </source>
</evidence>
<gene>
    <name evidence="11" type="ORF">CLOHIR_00138</name>
</gene>
<dbReference type="InterPro" id="IPR051327">
    <property type="entry name" value="MATE_MepA_subfamily"/>
</dbReference>
<feature type="transmembrane region" description="Helical" evidence="10">
    <location>
        <begin position="338"/>
        <end position="358"/>
    </location>
</feature>
<dbReference type="InterPro" id="IPR048279">
    <property type="entry name" value="MdtK-like"/>
</dbReference>
<feature type="transmembrane region" description="Helical" evidence="10">
    <location>
        <begin position="404"/>
        <end position="426"/>
    </location>
</feature>
<dbReference type="NCBIfam" id="TIGR00797">
    <property type="entry name" value="matE"/>
    <property type="match status" value="1"/>
</dbReference>
<keyword evidence="8 10" id="KW-0472">Membrane</keyword>
<evidence type="ECO:0000256" key="2">
    <source>
        <dbReference type="ARBA" id="ARBA00008417"/>
    </source>
</evidence>
<dbReference type="GO" id="GO:0005886">
    <property type="term" value="C:plasma membrane"/>
    <property type="evidence" value="ECO:0007669"/>
    <property type="project" value="UniProtKB-SubCell"/>
</dbReference>
<feature type="transmembrane region" description="Helical" evidence="10">
    <location>
        <begin position="154"/>
        <end position="177"/>
    </location>
</feature>
<evidence type="ECO:0000256" key="4">
    <source>
        <dbReference type="ARBA" id="ARBA00022448"/>
    </source>
</evidence>
<dbReference type="PIRSF" id="PIRSF006603">
    <property type="entry name" value="DinF"/>
    <property type="match status" value="1"/>
</dbReference>
<dbReference type="EMBL" id="ABWP01000006">
    <property type="protein sequence ID" value="EEA86216.1"/>
    <property type="molecule type" value="Genomic_DNA"/>
</dbReference>
<proteinExistence type="inferred from homology"/>
<dbReference type="InterPro" id="IPR045070">
    <property type="entry name" value="MATE_MepA-like"/>
</dbReference>
<evidence type="ECO:0000256" key="9">
    <source>
        <dbReference type="ARBA" id="ARBA00023251"/>
    </source>
</evidence>
<keyword evidence="12" id="KW-1185">Reference proteome</keyword>
<keyword evidence="9" id="KW-0046">Antibiotic resistance</keyword>
<evidence type="ECO:0000256" key="1">
    <source>
        <dbReference type="ARBA" id="ARBA00004651"/>
    </source>
</evidence>
<evidence type="ECO:0000313" key="12">
    <source>
        <dbReference type="Proteomes" id="UP000003178"/>
    </source>
</evidence>
<comment type="subcellular location">
    <subcellularLocation>
        <location evidence="1">Cell membrane</location>
        <topology evidence="1">Multi-pass membrane protein</topology>
    </subcellularLocation>
</comment>
<dbReference type="GO" id="GO:0042910">
    <property type="term" value="F:xenobiotic transmembrane transporter activity"/>
    <property type="evidence" value="ECO:0007669"/>
    <property type="project" value="InterPro"/>
</dbReference>
<evidence type="ECO:0000313" key="11">
    <source>
        <dbReference type="EMBL" id="EEA86216.1"/>
    </source>
</evidence>
<dbReference type="CDD" id="cd13143">
    <property type="entry name" value="MATE_MepA_like"/>
    <property type="match status" value="1"/>
</dbReference>
<dbReference type="GO" id="GO:0015297">
    <property type="term" value="F:antiporter activity"/>
    <property type="evidence" value="ECO:0007669"/>
    <property type="project" value="InterPro"/>
</dbReference>
<evidence type="ECO:0000256" key="7">
    <source>
        <dbReference type="ARBA" id="ARBA00022989"/>
    </source>
</evidence>
<dbReference type="HOGENOM" id="CLU_012893_0_2_9"/>
<dbReference type="STRING" id="500633.CLOHIR_00138"/>
<feature type="transmembrane region" description="Helical" evidence="10">
    <location>
        <begin position="379"/>
        <end position="398"/>
    </location>
</feature>
<dbReference type="InterPro" id="IPR002528">
    <property type="entry name" value="MATE_fam"/>
</dbReference>
<feature type="transmembrane region" description="Helical" evidence="10">
    <location>
        <begin position="183"/>
        <end position="205"/>
    </location>
</feature>
<dbReference type="OrthoDB" id="305360at2"/>
<keyword evidence="5" id="KW-1003">Cell membrane</keyword>
<feature type="transmembrane region" description="Helical" evidence="10">
    <location>
        <begin position="89"/>
        <end position="114"/>
    </location>
</feature>
<comment type="caution">
    <text evidence="11">The sequence shown here is derived from an EMBL/GenBank/DDBJ whole genome shotgun (WGS) entry which is preliminary data.</text>
</comment>
<sequence length="444" mass="47947">MKKKFLSLTVPSALAMFVASFNTVLDGMFLGIGVGDDAIAGVNIVIPVIMIFIGISNMAAVGGGSLVSKNFGEGDSDKAVNIFRQVIKSLIVMSIAISVICVVFSEAIVVLLGAKGRLVPIAAEYLRYYSLFCISSVLMVVFGSFLRNDNAPRLAMFASMTATVINIILNYVFIFVLDQGVKSAAIATGIGNSIALMMMLPHFIFKHGQLSFGKTNIGISAFVEAMKIGFPSFLAEAAFSVIIFFHNISLSNTVGESGIAAYAIINYATSNIYNIVLGITMGVQPLISYNFGTENKENMLTFYNMTIKMCIFVSAAVTLVYAGCGRFIAGIFSSSPEVIDMAVIGLNLTNAAYIFLGINLTRTIYYQAIEKTIYSNIMGLLRSVVILPIVLFVFSAKFGVNGIWASQLVAECIVMLFIGFTVNISYKTDLAIKNKERYTGMKTV</sequence>
<feature type="transmembrane region" description="Helical" evidence="10">
    <location>
        <begin position="126"/>
        <end position="147"/>
    </location>
</feature>
<dbReference type="eggNOG" id="COG0534">
    <property type="taxonomic scope" value="Bacteria"/>
</dbReference>
<dbReference type="PANTHER" id="PTHR43823">
    <property type="entry name" value="SPORULATION PROTEIN YKVU"/>
    <property type="match status" value="1"/>
</dbReference>
<feature type="transmembrane region" description="Helical" evidence="10">
    <location>
        <begin position="44"/>
        <end position="68"/>
    </location>
</feature>
<keyword evidence="6 10" id="KW-0812">Transmembrane</keyword>
<organism evidence="11 12">
    <name type="scientific">Peptacetobacter hiranonis (strain DSM 13275 / JCM 10541 / KCTC 15199 / TO-931)</name>
    <name type="common">Clostridium hiranonis</name>
    <dbReference type="NCBI Taxonomy" id="500633"/>
    <lineage>
        <taxon>Bacteria</taxon>
        <taxon>Bacillati</taxon>
        <taxon>Bacillota</taxon>
        <taxon>Clostridia</taxon>
        <taxon>Peptostreptococcales</taxon>
        <taxon>Peptostreptococcaceae</taxon>
        <taxon>Peptacetobacter</taxon>
    </lineage>
</organism>
<comment type="similarity">
    <text evidence="2">Belongs to the multi antimicrobial extrusion (MATE) (TC 2.A.66.1) family. MepA subfamily.</text>
</comment>
<keyword evidence="7 10" id="KW-1133">Transmembrane helix</keyword>
<dbReference type="AlphaFoldDB" id="B6FW89"/>
<dbReference type="Proteomes" id="UP000003178">
    <property type="component" value="Unassembled WGS sequence"/>
</dbReference>